<dbReference type="PANTHER" id="PTHR43806">
    <property type="entry name" value="PEPTIDASE S8"/>
    <property type="match status" value="1"/>
</dbReference>
<sequence>MVHKLKANGQVATIEPDYILELFETTQLNPPSWGLARVSHRVGVQGNYAFPDKQGEGVDVYVLDSGVESRHPEFRGIDKESRSKSVFKAITGWEPMEDGFGHGTHVAGTIAGIQHGVAKRARIRAIKIFNMSGQGTASEAVFGMVFAANEIRASGKTAVCNMSFGFNVPNQPSDEITALEKAATALFESGCVIVKSAGNSKKDACTAAPGRVPLGLTVAALAPNGESLASYSNVGSCVQIAAPGTDIVSAGMDGRNYVNATMSGTSMAAPHVSGAAALILGQEPRLTPQEVVDRILAHATEGAIKGDLKGTPNRVVYVSR</sequence>
<evidence type="ECO:0000313" key="9">
    <source>
        <dbReference type="Proteomes" id="UP000193411"/>
    </source>
</evidence>
<dbReference type="InterPro" id="IPR023827">
    <property type="entry name" value="Peptidase_S8_Asp-AS"/>
</dbReference>
<dbReference type="GO" id="GO:0006508">
    <property type="term" value="P:proteolysis"/>
    <property type="evidence" value="ECO:0007669"/>
    <property type="project" value="UniProtKB-KW"/>
</dbReference>
<dbReference type="SUPFAM" id="SSF52743">
    <property type="entry name" value="Subtilisin-like"/>
    <property type="match status" value="1"/>
</dbReference>
<evidence type="ECO:0000256" key="6">
    <source>
        <dbReference type="RuleBase" id="RU003355"/>
    </source>
</evidence>
<organism evidence="8 9">
    <name type="scientific">Catenaria anguillulae PL171</name>
    <dbReference type="NCBI Taxonomy" id="765915"/>
    <lineage>
        <taxon>Eukaryota</taxon>
        <taxon>Fungi</taxon>
        <taxon>Fungi incertae sedis</taxon>
        <taxon>Blastocladiomycota</taxon>
        <taxon>Blastocladiomycetes</taxon>
        <taxon>Blastocladiales</taxon>
        <taxon>Catenariaceae</taxon>
        <taxon>Catenaria</taxon>
    </lineage>
</organism>
<keyword evidence="3 5" id="KW-0378">Hydrolase</keyword>
<evidence type="ECO:0000256" key="2">
    <source>
        <dbReference type="ARBA" id="ARBA00022670"/>
    </source>
</evidence>
<dbReference type="PROSITE" id="PS00136">
    <property type="entry name" value="SUBTILASE_ASP"/>
    <property type="match status" value="1"/>
</dbReference>
<dbReference type="Pfam" id="PF00082">
    <property type="entry name" value="Peptidase_S8"/>
    <property type="match status" value="1"/>
</dbReference>
<evidence type="ECO:0000256" key="4">
    <source>
        <dbReference type="ARBA" id="ARBA00022825"/>
    </source>
</evidence>
<keyword evidence="4 5" id="KW-0720">Serine protease</keyword>
<dbReference type="GO" id="GO:0004252">
    <property type="term" value="F:serine-type endopeptidase activity"/>
    <property type="evidence" value="ECO:0007669"/>
    <property type="project" value="UniProtKB-UniRule"/>
</dbReference>
<reference evidence="8 9" key="1">
    <citation type="submission" date="2016-07" db="EMBL/GenBank/DDBJ databases">
        <title>Pervasive Adenine N6-methylation of Active Genes in Fungi.</title>
        <authorList>
            <consortium name="DOE Joint Genome Institute"/>
            <person name="Mondo S.J."/>
            <person name="Dannebaum R.O."/>
            <person name="Kuo R.C."/>
            <person name="Labutti K."/>
            <person name="Haridas S."/>
            <person name="Kuo A."/>
            <person name="Salamov A."/>
            <person name="Ahrendt S.R."/>
            <person name="Lipzen A."/>
            <person name="Sullivan W."/>
            <person name="Andreopoulos W.B."/>
            <person name="Clum A."/>
            <person name="Lindquist E."/>
            <person name="Daum C."/>
            <person name="Ramamoorthy G.K."/>
            <person name="Gryganskyi A."/>
            <person name="Culley D."/>
            <person name="Magnuson J.K."/>
            <person name="James T.Y."/>
            <person name="O'Malley M.A."/>
            <person name="Stajich J.E."/>
            <person name="Spatafora J.W."/>
            <person name="Visel A."/>
            <person name="Grigoriev I.V."/>
        </authorList>
    </citation>
    <scope>NUCLEOTIDE SEQUENCE [LARGE SCALE GENOMIC DNA]</scope>
    <source>
        <strain evidence="8 9">PL171</strain>
    </source>
</reference>
<dbReference type="Gene3D" id="3.40.50.200">
    <property type="entry name" value="Peptidase S8/S53 domain"/>
    <property type="match status" value="1"/>
</dbReference>
<dbReference type="CDD" id="cd04077">
    <property type="entry name" value="Peptidases_S8_PCSK9_ProteinaseK_like"/>
    <property type="match status" value="1"/>
</dbReference>
<dbReference type="InterPro" id="IPR036852">
    <property type="entry name" value="Peptidase_S8/S53_dom_sf"/>
</dbReference>
<dbReference type="InterPro" id="IPR000209">
    <property type="entry name" value="Peptidase_S8/S53_dom"/>
</dbReference>
<dbReference type="InterPro" id="IPR034193">
    <property type="entry name" value="PCSK9_ProteinaseK-like"/>
</dbReference>
<name>A0A1Y2HF56_9FUNG</name>
<comment type="similarity">
    <text evidence="1 5 6">Belongs to the peptidase S8 family.</text>
</comment>
<gene>
    <name evidence="8" type="ORF">BCR44DRAFT_1438911</name>
</gene>
<dbReference type="InterPro" id="IPR023828">
    <property type="entry name" value="Peptidase_S8_Ser-AS"/>
</dbReference>
<accession>A0A1Y2HF56</accession>
<feature type="active site" description="Charge relay system" evidence="5">
    <location>
        <position position="64"/>
    </location>
</feature>
<protein>
    <submittedName>
        <fullName evidence="8">Peptidase S8/S53 domain-containing protein</fullName>
    </submittedName>
</protein>
<dbReference type="PROSITE" id="PS00138">
    <property type="entry name" value="SUBTILASE_SER"/>
    <property type="match status" value="1"/>
</dbReference>
<feature type="active site" description="Charge relay system" evidence="5">
    <location>
        <position position="102"/>
    </location>
</feature>
<feature type="domain" description="Peptidase S8/S53" evidence="7">
    <location>
        <begin position="55"/>
        <end position="303"/>
    </location>
</feature>
<dbReference type="PANTHER" id="PTHR43806:SF66">
    <property type="entry name" value="SERIN ENDOPEPTIDASE"/>
    <property type="match status" value="1"/>
</dbReference>
<dbReference type="STRING" id="765915.A0A1Y2HF56"/>
<dbReference type="PRINTS" id="PR00723">
    <property type="entry name" value="SUBTILISIN"/>
</dbReference>
<dbReference type="InterPro" id="IPR015500">
    <property type="entry name" value="Peptidase_S8_subtilisin-rel"/>
</dbReference>
<dbReference type="GO" id="GO:0005615">
    <property type="term" value="C:extracellular space"/>
    <property type="evidence" value="ECO:0007669"/>
    <property type="project" value="TreeGrafter"/>
</dbReference>
<dbReference type="InterPro" id="IPR050131">
    <property type="entry name" value="Peptidase_S8_subtilisin-like"/>
</dbReference>
<dbReference type="Proteomes" id="UP000193411">
    <property type="component" value="Unassembled WGS sequence"/>
</dbReference>
<dbReference type="InterPro" id="IPR022398">
    <property type="entry name" value="Peptidase_S8_His-AS"/>
</dbReference>
<feature type="active site" description="Charge relay system" evidence="5">
    <location>
        <position position="266"/>
    </location>
</feature>
<dbReference type="AlphaFoldDB" id="A0A1Y2HF56"/>
<evidence type="ECO:0000256" key="1">
    <source>
        <dbReference type="ARBA" id="ARBA00011073"/>
    </source>
</evidence>
<evidence type="ECO:0000313" key="8">
    <source>
        <dbReference type="EMBL" id="ORZ33185.1"/>
    </source>
</evidence>
<dbReference type="OrthoDB" id="206201at2759"/>
<dbReference type="PROSITE" id="PS00137">
    <property type="entry name" value="SUBTILASE_HIS"/>
    <property type="match status" value="1"/>
</dbReference>
<keyword evidence="2 5" id="KW-0645">Protease</keyword>
<evidence type="ECO:0000259" key="7">
    <source>
        <dbReference type="Pfam" id="PF00082"/>
    </source>
</evidence>
<proteinExistence type="inferred from homology"/>
<evidence type="ECO:0000256" key="3">
    <source>
        <dbReference type="ARBA" id="ARBA00022801"/>
    </source>
</evidence>
<comment type="caution">
    <text evidence="8">The sequence shown here is derived from an EMBL/GenBank/DDBJ whole genome shotgun (WGS) entry which is preliminary data.</text>
</comment>
<evidence type="ECO:0000256" key="5">
    <source>
        <dbReference type="PROSITE-ProRule" id="PRU01240"/>
    </source>
</evidence>
<keyword evidence="9" id="KW-1185">Reference proteome</keyword>
<dbReference type="PROSITE" id="PS51892">
    <property type="entry name" value="SUBTILASE"/>
    <property type="match status" value="1"/>
</dbReference>
<dbReference type="EMBL" id="MCFL01000038">
    <property type="protein sequence ID" value="ORZ33185.1"/>
    <property type="molecule type" value="Genomic_DNA"/>
</dbReference>